<organism evidence="1 2">
    <name type="scientific">Sutcliffiella tianshenii</name>
    <dbReference type="NCBI Taxonomy" id="1463404"/>
    <lineage>
        <taxon>Bacteria</taxon>
        <taxon>Bacillati</taxon>
        <taxon>Bacillota</taxon>
        <taxon>Bacilli</taxon>
        <taxon>Bacillales</taxon>
        <taxon>Bacillaceae</taxon>
        <taxon>Sutcliffiella</taxon>
    </lineage>
</organism>
<evidence type="ECO:0000313" key="2">
    <source>
        <dbReference type="Proteomes" id="UP000737402"/>
    </source>
</evidence>
<reference evidence="1 2" key="1">
    <citation type="submission" date="2021-01" db="EMBL/GenBank/DDBJ databases">
        <title>Genomic Encyclopedia of Type Strains, Phase IV (KMG-IV): sequencing the most valuable type-strain genomes for metagenomic binning, comparative biology and taxonomic classification.</title>
        <authorList>
            <person name="Goeker M."/>
        </authorList>
    </citation>
    <scope>NUCLEOTIDE SEQUENCE [LARGE SCALE GENOMIC DNA]</scope>
    <source>
        <strain evidence="1 2">DSM 25879</strain>
    </source>
</reference>
<sequence length="37" mass="4227">MTKNMIENAKIQPGRGVDFKEHHFGFTVSTPLIFSFT</sequence>
<keyword evidence="2" id="KW-1185">Reference proteome</keyword>
<comment type="caution">
    <text evidence="1">The sequence shown here is derived from an EMBL/GenBank/DDBJ whole genome shotgun (WGS) entry which is preliminary data.</text>
</comment>
<accession>A0ABS2NZY1</accession>
<gene>
    <name evidence="1" type="ORF">JOC95_001770</name>
</gene>
<proteinExistence type="predicted"/>
<protein>
    <submittedName>
        <fullName evidence="1">Uncharacterized protein</fullName>
    </submittedName>
</protein>
<name>A0ABS2NZY1_9BACI</name>
<evidence type="ECO:0000313" key="1">
    <source>
        <dbReference type="EMBL" id="MBM7619918.1"/>
    </source>
</evidence>
<dbReference type="Proteomes" id="UP000737402">
    <property type="component" value="Unassembled WGS sequence"/>
</dbReference>
<dbReference type="EMBL" id="JAFBED010000003">
    <property type="protein sequence ID" value="MBM7619918.1"/>
    <property type="molecule type" value="Genomic_DNA"/>
</dbReference>